<dbReference type="EMBL" id="JADCUA010000046">
    <property type="protein sequence ID" value="KAH9828828.1"/>
    <property type="molecule type" value="Genomic_DNA"/>
</dbReference>
<name>A0ABQ8JXK0_9APHY</name>
<keyword evidence="1" id="KW-0812">Transmembrane</keyword>
<feature type="transmembrane region" description="Helical" evidence="1">
    <location>
        <begin position="53"/>
        <end position="75"/>
    </location>
</feature>
<comment type="caution">
    <text evidence="2">The sequence shown here is derived from an EMBL/GenBank/DDBJ whole genome shotgun (WGS) entry which is preliminary data.</text>
</comment>
<keyword evidence="1" id="KW-0472">Membrane</keyword>
<dbReference type="RefSeq" id="XP_047772469.1">
    <property type="nucleotide sequence ID" value="XM_047918647.1"/>
</dbReference>
<evidence type="ECO:0000256" key="1">
    <source>
        <dbReference type="SAM" id="Phobius"/>
    </source>
</evidence>
<evidence type="ECO:0000313" key="3">
    <source>
        <dbReference type="Proteomes" id="UP000814176"/>
    </source>
</evidence>
<proteinExistence type="predicted"/>
<feature type="transmembrane region" description="Helical" evidence="1">
    <location>
        <begin position="87"/>
        <end position="110"/>
    </location>
</feature>
<gene>
    <name evidence="2" type="ORF">C8Q71DRAFT_453442</name>
</gene>
<dbReference type="Proteomes" id="UP000814176">
    <property type="component" value="Unassembled WGS sequence"/>
</dbReference>
<reference evidence="2 3" key="1">
    <citation type="journal article" date="2021" name="Environ. Microbiol.">
        <title>Gene family expansions and transcriptome signatures uncover fungal adaptations to wood decay.</title>
        <authorList>
            <person name="Hage H."/>
            <person name="Miyauchi S."/>
            <person name="Viragh M."/>
            <person name="Drula E."/>
            <person name="Min B."/>
            <person name="Chaduli D."/>
            <person name="Navarro D."/>
            <person name="Favel A."/>
            <person name="Norest M."/>
            <person name="Lesage-Meessen L."/>
            <person name="Balint B."/>
            <person name="Merenyi Z."/>
            <person name="de Eugenio L."/>
            <person name="Morin E."/>
            <person name="Martinez A.T."/>
            <person name="Baldrian P."/>
            <person name="Stursova M."/>
            <person name="Martinez M.J."/>
            <person name="Novotny C."/>
            <person name="Magnuson J.K."/>
            <person name="Spatafora J.W."/>
            <person name="Maurice S."/>
            <person name="Pangilinan J."/>
            <person name="Andreopoulos W."/>
            <person name="LaButti K."/>
            <person name="Hundley H."/>
            <person name="Na H."/>
            <person name="Kuo A."/>
            <person name="Barry K."/>
            <person name="Lipzen A."/>
            <person name="Henrissat B."/>
            <person name="Riley R."/>
            <person name="Ahrendt S."/>
            <person name="Nagy L.G."/>
            <person name="Grigoriev I.V."/>
            <person name="Martin F."/>
            <person name="Rosso M.N."/>
        </authorList>
    </citation>
    <scope>NUCLEOTIDE SEQUENCE [LARGE SCALE GENOMIC DNA]</scope>
    <source>
        <strain evidence="2 3">CIRM-BRFM 1785</strain>
    </source>
</reference>
<organism evidence="2 3">
    <name type="scientific">Rhodofomes roseus</name>
    <dbReference type="NCBI Taxonomy" id="34475"/>
    <lineage>
        <taxon>Eukaryota</taxon>
        <taxon>Fungi</taxon>
        <taxon>Dikarya</taxon>
        <taxon>Basidiomycota</taxon>
        <taxon>Agaricomycotina</taxon>
        <taxon>Agaricomycetes</taxon>
        <taxon>Polyporales</taxon>
        <taxon>Rhodofomes</taxon>
    </lineage>
</organism>
<keyword evidence="3" id="KW-1185">Reference proteome</keyword>
<accession>A0ABQ8JXK0</accession>
<dbReference type="GeneID" id="71999379"/>
<protein>
    <submittedName>
        <fullName evidence="2">Uncharacterized protein</fullName>
    </submittedName>
</protein>
<keyword evidence="1" id="KW-1133">Transmembrane helix</keyword>
<sequence length="178" mass="19167">MNTNAMPSLAWAIIINLHIHRPRAPAHLHHSPGSSFAIPVYISSRGHFLISRAPFHCASLLVLLCVPISSFVWCLASCCLGPSRAPVVSPSMSGVVCFSGVMALFTYWYLHLTTLASHLPSHFNSPISVPSRCFPSGSVFPPLPSLSKRAWLSPALASAALYPPLMHAPFLSIVLTSV</sequence>
<evidence type="ECO:0000313" key="2">
    <source>
        <dbReference type="EMBL" id="KAH9828828.1"/>
    </source>
</evidence>